<dbReference type="SMART" id="SM00829">
    <property type="entry name" value="PKS_ER"/>
    <property type="match status" value="1"/>
</dbReference>
<dbReference type="CDD" id="cd08286">
    <property type="entry name" value="FDH_like_ADH2"/>
    <property type="match status" value="1"/>
</dbReference>
<evidence type="ECO:0000256" key="5">
    <source>
        <dbReference type="ARBA" id="ARBA00023002"/>
    </source>
</evidence>
<comment type="caution">
    <text evidence="8">The sequence shown here is derived from an EMBL/GenBank/DDBJ whole genome shotgun (WGS) entry which is preliminary data.</text>
</comment>
<name>A0AAD4F1N1_9PEZI</name>
<dbReference type="AlphaFoldDB" id="A0AAD4F1N1"/>
<dbReference type="Pfam" id="PF00107">
    <property type="entry name" value="ADH_zinc_N"/>
    <property type="match status" value="1"/>
</dbReference>
<dbReference type="Proteomes" id="UP001197093">
    <property type="component" value="Unassembled WGS sequence"/>
</dbReference>
<dbReference type="SUPFAM" id="SSF50129">
    <property type="entry name" value="GroES-like"/>
    <property type="match status" value="1"/>
</dbReference>
<dbReference type="PANTHER" id="PTHR42813">
    <property type="entry name" value="ZINC-TYPE ALCOHOL DEHYDROGENASE-LIKE"/>
    <property type="match status" value="1"/>
</dbReference>
<gene>
    <name evidence="8" type="ORF">NEMBOFW57_006214</name>
</gene>
<evidence type="ECO:0000256" key="6">
    <source>
        <dbReference type="RuleBase" id="RU361277"/>
    </source>
</evidence>
<dbReference type="PANTHER" id="PTHR42813:SF4">
    <property type="entry name" value="NADP-DEPENDENT ISOPROPANOL DEHYDROGENASE"/>
    <property type="match status" value="1"/>
</dbReference>
<dbReference type="PROSITE" id="PS00059">
    <property type="entry name" value="ADH_ZINC"/>
    <property type="match status" value="1"/>
</dbReference>
<reference evidence="8" key="1">
    <citation type="submission" date="2023-02" db="EMBL/GenBank/DDBJ databases">
        <authorList>
            <person name="Palmer J.M."/>
        </authorList>
    </citation>
    <scope>NUCLEOTIDE SEQUENCE</scope>
    <source>
        <strain evidence="8">FW57</strain>
    </source>
</reference>
<dbReference type="EMBL" id="JAHCVI010000002">
    <property type="protein sequence ID" value="KAG7289837.1"/>
    <property type="molecule type" value="Genomic_DNA"/>
</dbReference>
<dbReference type="Gene3D" id="3.90.180.10">
    <property type="entry name" value="Medium-chain alcohol dehydrogenases, catalytic domain"/>
    <property type="match status" value="1"/>
</dbReference>
<evidence type="ECO:0000313" key="8">
    <source>
        <dbReference type="EMBL" id="KAG7289837.1"/>
    </source>
</evidence>
<evidence type="ECO:0000256" key="2">
    <source>
        <dbReference type="ARBA" id="ARBA00008072"/>
    </source>
</evidence>
<dbReference type="InterPro" id="IPR036291">
    <property type="entry name" value="NAD(P)-bd_dom_sf"/>
</dbReference>
<comment type="cofactor">
    <cofactor evidence="1 6">
        <name>Zn(2+)</name>
        <dbReference type="ChEBI" id="CHEBI:29105"/>
    </cofactor>
</comment>
<dbReference type="Pfam" id="PF08240">
    <property type="entry name" value="ADH_N"/>
    <property type="match status" value="1"/>
</dbReference>
<proteinExistence type="inferred from homology"/>
<dbReference type="Gene3D" id="3.40.50.720">
    <property type="entry name" value="NAD(P)-binding Rossmann-like Domain"/>
    <property type="match status" value="1"/>
</dbReference>
<dbReference type="SUPFAM" id="SSF51735">
    <property type="entry name" value="NAD(P)-binding Rossmann-fold domains"/>
    <property type="match status" value="1"/>
</dbReference>
<dbReference type="InterPro" id="IPR020843">
    <property type="entry name" value="ER"/>
</dbReference>
<keyword evidence="4 6" id="KW-0862">Zinc</keyword>
<protein>
    <recommendedName>
        <fullName evidence="7">Enoyl reductase (ER) domain-containing protein</fullName>
    </recommendedName>
</protein>
<keyword evidence="3 6" id="KW-0479">Metal-binding</keyword>
<evidence type="ECO:0000256" key="4">
    <source>
        <dbReference type="ARBA" id="ARBA00022833"/>
    </source>
</evidence>
<keyword evidence="9" id="KW-1185">Reference proteome</keyword>
<dbReference type="InterPro" id="IPR013154">
    <property type="entry name" value="ADH-like_N"/>
</dbReference>
<organism evidence="8 9">
    <name type="scientific">Staphylotrichum longicolle</name>
    <dbReference type="NCBI Taxonomy" id="669026"/>
    <lineage>
        <taxon>Eukaryota</taxon>
        <taxon>Fungi</taxon>
        <taxon>Dikarya</taxon>
        <taxon>Ascomycota</taxon>
        <taxon>Pezizomycotina</taxon>
        <taxon>Sordariomycetes</taxon>
        <taxon>Sordariomycetidae</taxon>
        <taxon>Sordariales</taxon>
        <taxon>Chaetomiaceae</taxon>
        <taxon>Staphylotrichum</taxon>
    </lineage>
</organism>
<sequence length="332" mass="35252">MKALVYKQVGKVELQQRPMPRTVAPTDAVVRLTKTTICGTDLHIRKGDVATCAPGRILGHEGVGIVENVGPSVTRFKNGDSVLISCISSCASCEYCRRGMSSHCTTGGWILGNEIDGTQAEYVRIPHADCSLYSIPNGLEESSLVTLSDIFPTALECGVINGKVQPGSTVVIIGAGPVGLAALITSQFYTPAVVIVIDTDANRLKVATEIGAHATFNSGEGGIDAVIKAIRDKTDGKGCDTVIEAVGIPETFELSQRLLAPGGVLANVGVHGITTRLVDAVTTPMLLKMVEAKKLDPAQLITHRFKFEEIVKAYETFGAAQQHRALKVLIEM</sequence>
<comment type="similarity">
    <text evidence="2 6">Belongs to the zinc-containing alcohol dehydrogenase family.</text>
</comment>
<dbReference type="InterPro" id="IPR013149">
    <property type="entry name" value="ADH-like_C"/>
</dbReference>
<keyword evidence="5" id="KW-0560">Oxidoreductase</keyword>
<dbReference type="GO" id="GO:0016491">
    <property type="term" value="F:oxidoreductase activity"/>
    <property type="evidence" value="ECO:0007669"/>
    <property type="project" value="UniProtKB-KW"/>
</dbReference>
<accession>A0AAD4F1N1</accession>
<dbReference type="InterPro" id="IPR002328">
    <property type="entry name" value="ADH_Zn_CS"/>
</dbReference>
<evidence type="ECO:0000256" key="3">
    <source>
        <dbReference type="ARBA" id="ARBA00022723"/>
    </source>
</evidence>
<evidence type="ECO:0000259" key="7">
    <source>
        <dbReference type="SMART" id="SM00829"/>
    </source>
</evidence>
<evidence type="ECO:0000313" key="9">
    <source>
        <dbReference type="Proteomes" id="UP001197093"/>
    </source>
</evidence>
<evidence type="ECO:0000256" key="1">
    <source>
        <dbReference type="ARBA" id="ARBA00001947"/>
    </source>
</evidence>
<dbReference type="GO" id="GO:0008270">
    <property type="term" value="F:zinc ion binding"/>
    <property type="evidence" value="ECO:0007669"/>
    <property type="project" value="InterPro"/>
</dbReference>
<feature type="domain" description="Enoyl reductase (ER)" evidence="7">
    <location>
        <begin position="39"/>
        <end position="330"/>
    </location>
</feature>
<dbReference type="InterPro" id="IPR011032">
    <property type="entry name" value="GroES-like_sf"/>
</dbReference>